<proteinExistence type="inferred from homology"/>
<keyword evidence="3" id="KW-0597">Phosphoprotein</keyword>
<keyword evidence="4 22" id="KW-0716">Sensory transduction</keyword>
<evidence type="ECO:0000313" key="26">
    <source>
        <dbReference type="Proteomes" id="UP000530263"/>
    </source>
</evidence>
<keyword evidence="14 22" id="KW-0807">Transducer</keyword>
<evidence type="ECO:0000256" key="3">
    <source>
        <dbReference type="ARBA" id="ARBA00022553"/>
    </source>
</evidence>
<comment type="subcellular location">
    <subcellularLocation>
        <location evidence="1 22">Membrane</location>
        <topology evidence="1 22">Multi-pass membrane protein</topology>
    </subcellularLocation>
</comment>
<accession>A0A7K4SBQ4</accession>
<dbReference type="InterPro" id="IPR037114">
    <property type="entry name" value="Rhodopsin_N_sf"/>
</dbReference>
<dbReference type="GO" id="GO:0007602">
    <property type="term" value="P:phototransduction"/>
    <property type="evidence" value="ECO:0007669"/>
    <property type="project" value="UniProtKB-KW"/>
</dbReference>
<feature type="site" description="Plays an important role in the conformation switch to the active conformation" evidence="17">
    <location>
        <position position="113"/>
    </location>
</feature>
<evidence type="ECO:0000256" key="20">
    <source>
        <dbReference type="PIRSR" id="PIRSR600732-5"/>
    </source>
</evidence>
<keyword evidence="20" id="KW-0449">Lipoprotein</keyword>
<evidence type="ECO:0000256" key="4">
    <source>
        <dbReference type="ARBA" id="ARBA00022606"/>
    </source>
</evidence>
<keyword evidence="10 22" id="KW-0472">Membrane</keyword>
<dbReference type="GO" id="GO:0046872">
    <property type="term" value="F:metal ion binding"/>
    <property type="evidence" value="ECO:0007669"/>
    <property type="project" value="UniProtKB-KW"/>
</dbReference>
<name>A0A7K4SBQ4_COLPI</name>
<keyword evidence="8 21" id="KW-0157">Chromophore</keyword>
<dbReference type="EMBL" id="VYZG01003043">
    <property type="protein sequence ID" value="NWQ83235.1"/>
    <property type="molecule type" value="Genomic_DNA"/>
</dbReference>
<evidence type="ECO:0000256" key="18">
    <source>
        <dbReference type="PIRSR" id="PIRSR600732-3"/>
    </source>
</evidence>
<protein>
    <recommendedName>
        <fullName evidence="22">Rhodopsin</fullName>
    </recommendedName>
</protein>
<dbReference type="Proteomes" id="UP000530263">
    <property type="component" value="Unassembled WGS sequence"/>
</dbReference>
<evidence type="ECO:0000256" key="14">
    <source>
        <dbReference type="ARBA" id="ARBA00023224"/>
    </source>
</evidence>
<keyword evidence="26" id="KW-1185">Reference proteome</keyword>
<evidence type="ECO:0000256" key="16">
    <source>
        <dbReference type="PIRSR" id="PIRSR600732-1"/>
    </source>
</evidence>
<dbReference type="GO" id="GO:0009881">
    <property type="term" value="F:photoreceptor activity"/>
    <property type="evidence" value="ECO:0007669"/>
    <property type="project" value="UniProtKB-KW"/>
</dbReference>
<dbReference type="SMART" id="SM01381">
    <property type="entry name" value="7TM_GPCR_Srsx"/>
    <property type="match status" value="1"/>
</dbReference>
<feature type="transmembrane region" description="Helical" evidence="22">
    <location>
        <begin position="288"/>
        <end position="309"/>
    </location>
</feature>
<evidence type="ECO:0000256" key="1">
    <source>
        <dbReference type="ARBA" id="ARBA00004141"/>
    </source>
</evidence>
<evidence type="ECO:0000313" key="25">
    <source>
        <dbReference type="EMBL" id="NWQ83235.1"/>
    </source>
</evidence>
<evidence type="ECO:0000256" key="22">
    <source>
        <dbReference type="RuleBase" id="RU004951"/>
    </source>
</evidence>
<feature type="binding site" evidence="16">
    <location>
        <position position="201"/>
    </location>
    <ligand>
        <name>Zn(2+)</name>
        <dbReference type="ChEBI" id="CHEBI:29105"/>
    </ligand>
</feature>
<dbReference type="GO" id="GO:0004930">
    <property type="term" value="F:G protein-coupled receptor activity"/>
    <property type="evidence" value="ECO:0007669"/>
    <property type="project" value="UniProtKB-KW"/>
</dbReference>
<evidence type="ECO:0000256" key="8">
    <source>
        <dbReference type="ARBA" id="ARBA00022991"/>
    </source>
</evidence>
<evidence type="ECO:0000256" key="21">
    <source>
        <dbReference type="PIRSR" id="PIRSR600732-50"/>
    </source>
</evidence>
<evidence type="ECO:0000256" key="6">
    <source>
        <dbReference type="ARBA" id="ARBA00022925"/>
    </source>
</evidence>
<feature type="domain" description="G-protein coupled receptors family 1 profile" evidence="24">
    <location>
        <begin position="54"/>
        <end position="306"/>
    </location>
</feature>
<feature type="transmembrane region" description="Helical" evidence="22">
    <location>
        <begin position="75"/>
        <end position="99"/>
    </location>
</feature>
<dbReference type="SUPFAM" id="SSF81321">
    <property type="entry name" value="Family A G protein-coupled receptor-like"/>
    <property type="match status" value="2"/>
</dbReference>
<evidence type="ECO:0000256" key="15">
    <source>
        <dbReference type="ARBA" id="ARBA00023305"/>
    </source>
</evidence>
<gene>
    <name evidence="25" type="primary">Pra1</name>
    <name evidence="25" type="ORF">COLPIC_R05138</name>
</gene>
<dbReference type="InterPro" id="IPR027430">
    <property type="entry name" value="Retinal_BS"/>
</dbReference>
<evidence type="ECO:0000256" key="11">
    <source>
        <dbReference type="ARBA" id="ARBA00023157"/>
    </source>
</evidence>
<evidence type="ECO:0000256" key="9">
    <source>
        <dbReference type="ARBA" id="ARBA00023040"/>
    </source>
</evidence>
<keyword evidence="11 18" id="KW-1015">Disulfide bond</keyword>
<feature type="transmembrane region" description="Helical" evidence="22">
    <location>
        <begin position="254"/>
        <end position="276"/>
    </location>
</feature>
<dbReference type="OrthoDB" id="5962323at2759"/>
<dbReference type="PRINTS" id="PR00238">
    <property type="entry name" value="OPSIN"/>
</dbReference>
<feature type="glycosylation site" description="N-linked (GlcNAc...) asparagine" evidence="19">
    <location>
        <position position="2"/>
    </location>
</feature>
<keyword evidence="2 22" id="KW-0600">Photoreceptor protein</keyword>
<feature type="modified residue" description="N6-(retinylidene)lysine" evidence="21">
    <location>
        <position position="296"/>
    </location>
</feature>
<dbReference type="Gene3D" id="1.20.1070.10">
    <property type="entry name" value="Rhodopsin 7-helix transmembrane proteins"/>
    <property type="match status" value="2"/>
</dbReference>
<reference evidence="25 26" key="1">
    <citation type="submission" date="2019-09" db="EMBL/GenBank/DDBJ databases">
        <title>Bird 10,000 Genomes (B10K) Project - Family phase.</title>
        <authorList>
            <person name="Zhang G."/>
        </authorList>
    </citation>
    <scope>NUCLEOTIDE SEQUENCE [LARGE SCALE GENOMIC DNA]</scope>
    <source>
        <strain evidence="25">B10K-DU-021-26</strain>
        <tissue evidence="25">Mixed tissue sample</tissue>
    </source>
</reference>
<keyword evidence="6 21" id="KW-0681">Retinal protein</keyword>
<dbReference type="Gene3D" id="4.10.840.10">
    <property type="entry name" value="Rhodopsin, N-terminal domain"/>
    <property type="match status" value="1"/>
</dbReference>
<comment type="PTM">
    <text evidence="21">Contains one covalently linked retinal chromophore.</text>
</comment>
<feature type="transmembrane region" description="Helical" evidence="22">
    <location>
        <begin position="37"/>
        <end position="63"/>
    </location>
</feature>
<evidence type="ECO:0000256" key="10">
    <source>
        <dbReference type="ARBA" id="ARBA00023136"/>
    </source>
</evidence>
<dbReference type="GO" id="GO:0016037">
    <property type="term" value="P:light absorption"/>
    <property type="evidence" value="ECO:0007669"/>
    <property type="project" value="UniProtKB-ARBA"/>
</dbReference>
<comment type="similarity">
    <text evidence="22">Belongs to the G-protein coupled receptor 1 family. Opsin subfamily.</text>
</comment>
<feature type="lipid moiety-binding region" description="S-palmitoyl cysteine" evidence="20">
    <location>
        <position position="323"/>
    </location>
</feature>
<evidence type="ECO:0000256" key="19">
    <source>
        <dbReference type="PIRSR" id="PIRSR600732-4"/>
    </source>
</evidence>
<keyword evidence="15" id="KW-0844">Vision</keyword>
<dbReference type="InterPro" id="IPR017452">
    <property type="entry name" value="GPCR_Rhodpsn_7TM"/>
</dbReference>
<evidence type="ECO:0000256" key="12">
    <source>
        <dbReference type="ARBA" id="ARBA00023170"/>
    </source>
</evidence>
<dbReference type="PROSITE" id="PS00238">
    <property type="entry name" value="OPSIN"/>
    <property type="match status" value="1"/>
</dbReference>
<keyword evidence="16" id="KW-0479">Metal-binding</keyword>
<dbReference type="Pfam" id="PF10413">
    <property type="entry name" value="Rhodopsin_N"/>
    <property type="match status" value="1"/>
</dbReference>
<evidence type="ECO:0000259" key="24">
    <source>
        <dbReference type="PROSITE" id="PS50262"/>
    </source>
</evidence>
<feature type="region of interest" description="Disordered" evidence="23">
    <location>
        <begin position="128"/>
        <end position="156"/>
    </location>
</feature>
<evidence type="ECO:0000256" key="5">
    <source>
        <dbReference type="ARBA" id="ARBA00022692"/>
    </source>
</evidence>
<dbReference type="InterPro" id="IPR019477">
    <property type="entry name" value="Rhodopsin_N"/>
</dbReference>
<keyword evidence="5 22" id="KW-0812">Transmembrane</keyword>
<dbReference type="Pfam" id="PF00001">
    <property type="entry name" value="7tm_1"/>
    <property type="match status" value="2"/>
</dbReference>
<feature type="transmembrane region" description="Helical" evidence="22">
    <location>
        <begin position="203"/>
        <end position="223"/>
    </location>
</feature>
<feature type="lipid moiety-binding region" description="S-palmitoyl cysteine" evidence="20">
    <location>
        <position position="322"/>
    </location>
</feature>
<dbReference type="InterPro" id="IPR000276">
    <property type="entry name" value="GPCR_Rhodpsn"/>
</dbReference>
<evidence type="ECO:0000256" key="7">
    <source>
        <dbReference type="ARBA" id="ARBA00022989"/>
    </source>
</evidence>
<comment type="caution">
    <text evidence="22">Lacks conserved residue(s) required for the propagation of feature annotation.</text>
</comment>
<dbReference type="PRINTS" id="PR00579">
    <property type="entry name" value="RHODOPSIN"/>
</dbReference>
<evidence type="ECO:0000256" key="2">
    <source>
        <dbReference type="ARBA" id="ARBA00022543"/>
    </source>
</evidence>
<dbReference type="InterPro" id="IPR000732">
    <property type="entry name" value="Rhodopsin"/>
</dbReference>
<keyword evidence="12 22" id="KW-0675">Receptor</keyword>
<dbReference type="InterPro" id="IPR050125">
    <property type="entry name" value="GPCR_opsins"/>
</dbReference>
<keyword evidence="16" id="KW-0862">Zinc</keyword>
<keyword evidence="7 22" id="KW-1133">Transmembrane helix</keyword>
<dbReference type="GO" id="GO:0016020">
    <property type="term" value="C:membrane"/>
    <property type="evidence" value="ECO:0007669"/>
    <property type="project" value="UniProtKB-SubCell"/>
</dbReference>
<dbReference type="PRINTS" id="PR00237">
    <property type="entry name" value="GPCRRHODOPSN"/>
</dbReference>
<comment type="caution">
    <text evidence="25">The sequence shown here is derived from an EMBL/GenBank/DDBJ whole genome shotgun (WGS) entry which is preliminary data.</text>
</comment>
<feature type="glycosylation site" description="N-linked (GlcNAc...) asparagine" evidence="19">
    <location>
        <position position="15"/>
    </location>
</feature>
<evidence type="ECO:0000256" key="17">
    <source>
        <dbReference type="PIRSR" id="PIRSR600732-2"/>
    </source>
</evidence>
<dbReference type="InterPro" id="IPR001760">
    <property type="entry name" value="Opsin"/>
</dbReference>
<evidence type="ECO:0000256" key="13">
    <source>
        <dbReference type="ARBA" id="ARBA00023180"/>
    </source>
</evidence>
<feature type="disulfide bond" evidence="18">
    <location>
        <begin position="110"/>
        <end position="187"/>
    </location>
</feature>
<keyword evidence="9 22" id="KW-0297">G-protein coupled receptor</keyword>
<dbReference type="AlphaFoldDB" id="A0A7K4SBQ4"/>
<keyword evidence="13 19" id="KW-0325">Glycoprotein</keyword>
<feature type="non-terminal residue" evidence="25">
    <location>
        <position position="1"/>
    </location>
</feature>
<sequence length="355" mass="39767">MNGTEGINFYVPMSNKTGVVRSPFEYPQYYLAEPWKYRVVCCYIFFLISTGLPINLLTLLVTFKHKKLRQPLNYILVNLAVADLFMACFGFTVTFYTAWNGYFVFGPVGCAVEGFFATLGGKAPRRTRTLQSPRSRVRGAQSAHQHRIPPRDLGPWAEPLAVAPEGPGADPPFLPGRYMPEGMQCSCGPDYYTHNPDYHNESYVLYMFIIHFIIPVVVIFFSYGRLICKVREAAAQQQESATTQKAEKEVTRMVILMVLGFMLAWTPYAVVAFWIFTNKGADFTATLMAVPAFFSKSSSLYNPIIYVLMNKQFRNCMITTICCGKNPFGDEDVSSAVSQSKTEVSSVSSSQVSPA</sequence>
<feature type="non-terminal residue" evidence="25">
    <location>
        <position position="355"/>
    </location>
</feature>
<dbReference type="GO" id="GO:0007601">
    <property type="term" value="P:visual perception"/>
    <property type="evidence" value="ECO:0007669"/>
    <property type="project" value="UniProtKB-KW"/>
</dbReference>
<dbReference type="PANTHER" id="PTHR24240">
    <property type="entry name" value="OPSIN"/>
    <property type="match status" value="1"/>
</dbReference>
<evidence type="ECO:0000256" key="23">
    <source>
        <dbReference type="SAM" id="MobiDB-lite"/>
    </source>
</evidence>
<dbReference type="PROSITE" id="PS50262">
    <property type="entry name" value="G_PROTEIN_RECEP_F1_2"/>
    <property type="match status" value="1"/>
</dbReference>
<organism evidence="25 26">
    <name type="scientific">Columbina picui</name>
    <name type="common">Picui ground-dove</name>
    <dbReference type="NCBI Taxonomy" id="115618"/>
    <lineage>
        <taxon>Eukaryota</taxon>
        <taxon>Metazoa</taxon>
        <taxon>Chordata</taxon>
        <taxon>Craniata</taxon>
        <taxon>Vertebrata</taxon>
        <taxon>Euteleostomi</taxon>
        <taxon>Archelosauria</taxon>
        <taxon>Archosauria</taxon>
        <taxon>Dinosauria</taxon>
        <taxon>Saurischia</taxon>
        <taxon>Theropoda</taxon>
        <taxon>Coelurosauria</taxon>
        <taxon>Aves</taxon>
        <taxon>Neognathae</taxon>
        <taxon>Neoaves</taxon>
        <taxon>Columbimorphae</taxon>
        <taxon>Columbiformes</taxon>
        <taxon>Columbidae</taxon>
        <taxon>Columbina</taxon>
    </lineage>
</organism>